<protein>
    <submittedName>
        <fullName evidence="1">CLUMA_CG003659, isoform A</fullName>
    </submittedName>
</protein>
<sequence length="140" mass="16943">MKLPSDNNKQVAGDSLSNLRLKLRKLSETFWLTQKYKKFWGLTKTQEVFHLIHFEYNEENVEEHQLDHKCEFHGIFSCNHHYNRILLNLEKFREEFSSTKTKFVNLFYGENHRKKSKCKKLNFNLHVKSSLLFRISSKNY</sequence>
<name>A0A1J1HUU1_9DIPT</name>
<keyword evidence="2" id="KW-1185">Reference proteome</keyword>
<dbReference type="Proteomes" id="UP000183832">
    <property type="component" value="Unassembled WGS sequence"/>
</dbReference>
<dbReference type="AlphaFoldDB" id="A0A1J1HUU1"/>
<evidence type="ECO:0000313" key="2">
    <source>
        <dbReference type="Proteomes" id="UP000183832"/>
    </source>
</evidence>
<reference evidence="1 2" key="1">
    <citation type="submission" date="2015-04" db="EMBL/GenBank/DDBJ databases">
        <authorList>
            <person name="Syromyatnikov M.Y."/>
            <person name="Popov V.N."/>
        </authorList>
    </citation>
    <scope>NUCLEOTIDE SEQUENCE [LARGE SCALE GENOMIC DNA]</scope>
</reference>
<gene>
    <name evidence="1" type="ORF">CLUMA_CG003659</name>
</gene>
<accession>A0A1J1HUU1</accession>
<proteinExistence type="predicted"/>
<organism evidence="1 2">
    <name type="scientific">Clunio marinus</name>
    <dbReference type="NCBI Taxonomy" id="568069"/>
    <lineage>
        <taxon>Eukaryota</taxon>
        <taxon>Metazoa</taxon>
        <taxon>Ecdysozoa</taxon>
        <taxon>Arthropoda</taxon>
        <taxon>Hexapoda</taxon>
        <taxon>Insecta</taxon>
        <taxon>Pterygota</taxon>
        <taxon>Neoptera</taxon>
        <taxon>Endopterygota</taxon>
        <taxon>Diptera</taxon>
        <taxon>Nematocera</taxon>
        <taxon>Chironomoidea</taxon>
        <taxon>Chironomidae</taxon>
        <taxon>Clunio</taxon>
    </lineage>
</organism>
<dbReference type="EMBL" id="CVRI01000015">
    <property type="protein sequence ID" value="CRK89929.1"/>
    <property type="molecule type" value="Genomic_DNA"/>
</dbReference>
<evidence type="ECO:0000313" key="1">
    <source>
        <dbReference type="EMBL" id="CRK89929.1"/>
    </source>
</evidence>